<accession>A0A8T1TPF6</accession>
<dbReference type="EMBL" id="JAENGZ010002015">
    <property type="protein sequence ID" value="KAG6945238.1"/>
    <property type="molecule type" value="Genomic_DNA"/>
</dbReference>
<protein>
    <submittedName>
        <fullName evidence="1">Uncharacterized protein</fullName>
    </submittedName>
</protein>
<dbReference type="AlphaFoldDB" id="A0A8T1TPF6"/>
<proteinExistence type="predicted"/>
<evidence type="ECO:0000313" key="2">
    <source>
        <dbReference type="Proteomes" id="UP000688947"/>
    </source>
</evidence>
<organism evidence="1 2">
    <name type="scientific">Phytophthora cactorum</name>
    <dbReference type="NCBI Taxonomy" id="29920"/>
    <lineage>
        <taxon>Eukaryota</taxon>
        <taxon>Sar</taxon>
        <taxon>Stramenopiles</taxon>
        <taxon>Oomycota</taxon>
        <taxon>Peronosporomycetes</taxon>
        <taxon>Peronosporales</taxon>
        <taxon>Peronosporaceae</taxon>
        <taxon>Phytophthora</taxon>
    </lineage>
</organism>
<comment type="caution">
    <text evidence="1">The sequence shown here is derived from an EMBL/GenBank/DDBJ whole genome shotgun (WGS) entry which is preliminary data.</text>
</comment>
<gene>
    <name evidence="1" type="ORF">JG687_00017412</name>
</gene>
<name>A0A8T1TPF6_9STRA</name>
<dbReference type="Proteomes" id="UP000688947">
    <property type="component" value="Unassembled WGS sequence"/>
</dbReference>
<sequence length="138" mass="15530">MLASGTNTATLVSFIDQKSQLFSVGLTELPPPTSLLRGARTLLWRSTPIWRTFRRKRFLTTPDWSCERLKSTSVWHFLSNSESFFAVFEHDGRADKVLLAFAPLIDNEVTDHSAVSHVKFLEGILPFSIATLPTSFNS</sequence>
<dbReference type="OrthoDB" id="90900at2759"/>
<evidence type="ECO:0000313" key="1">
    <source>
        <dbReference type="EMBL" id="KAG6945238.1"/>
    </source>
</evidence>
<reference evidence="1" key="1">
    <citation type="submission" date="2021-01" db="EMBL/GenBank/DDBJ databases">
        <title>Phytophthora aleatoria, a newly-described species from Pinus radiata is distinct from Phytophthora cactorum isolates based on comparative genomics.</title>
        <authorList>
            <person name="Mcdougal R."/>
            <person name="Panda P."/>
            <person name="Williams N."/>
            <person name="Studholme D.J."/>
        </authorList>
    </citation>
    <scope>NUCLEOTIDE SEQUENCE</scope>
    <source>
        <strain evidence="1">NZFS 3830</strain>
    </source>
</reference>